<feature type="region of interest" description="Disordered" evidence="1">
    <location>
        <begin position="1"/>
        <end position="51"/>
    </location>
</feature>
<keyword evidence="3" id="KW-1185">Reference proteome</keyword>
<name>A0A183DRQ2_9BILA</name>
<evidence type="ECO:0000313" key="2">
    <source>
        <dbReference type="EMBL" id="VDN18717.1"/>
    </source>
</evidence>
<dbReference type="EMBL" id="UYRT01078528">
    <property type="protein sequence ID" value="VDN18717.1"/>
    <property type="molecule type" value="Genomic_DNA"/>
</dbReference>
<feature type="compositionally biased region" description="Basic residues" evidence="1">
    <location>
        <begin position="19"/>
        <end position="46"/>
    </location>
</feature>
<reference evidence="2 3" key="2">
    <citation type="submission" date="2018-11" db="EMBL/GenBank/DDBJ databases">
        <authorList>
            <consortium name="Pathogen Informatics"/>
        </authorList>
    </citation>
    <scope>NUCLEOTIDE SEQUENCE [LARGE SCALE GENOMIC DNA]</scope>
</reference>
<evidence type="ECO:0000256" key="1">
    <source>
        <dbReference type="SAM" id="MobiDB-lite"/>
    </source>
</evidence>
<dbReference type="Proteomes" id="UP000271098">
    <property type="component" value="Unassembled WGS sequence"/>
</dbReference>
<proteinExistence type="predicted"/>
<evidence type="ECO:0000313" key="3">
    <source>
        <dbReference type="Proteomes" id="UP000271098"/>
    </source>
</evidence>
<protein>
    <submittedName>
        <fullName evidence="4">Female-specific transformer</fullName>
    </submittedName>
</protein>
<organism evidence="4">
    <name type="scientific">Gongylonema pulchrum</name>
    <dbReference type="NCBI Taxonomy" id="637853"/>
    <lineage>
        <taxon>Eukaryota</taxon>
        <taxon>Metazoa</taxon>
        <taxon>Ecdysozoa</taxon>
        <taxon>Nematoda</taxon>
        <taxon>Chromadorea</taxon>
        <taxon>Rhabditida</taxon>
        <taxon>Spirurina</taxon>
        <taxon>Spiruromorpha</taxon>
        <taxon>Spiruroidea</taxon>
        <taxon>Gongylonematidae</taxon>
        <taxon>Gongylonema</taxon>
    </lineage>
</organism>
<dbReference type="AlphaFoldDB" id="A0A183DRQ2"/>
<reference evidence="4" key="1">
    <citation type="submission" date="2016-06" db="UniProtKB">
        <authorList>
            <consortium name="WormBaseParasite"/>
        </authorList>
    </citation>
    <scope>IDENTIFICATION</scope>
</reference>
<sequence>MGGNRRRRVERSSSSIDRRYKKPRNSSERHRRNESRNRRARRRSWNKKNSDHFVTRNVCISRLLAKASSQESFAIQAEKRPASLDRTTQTTALIEKAQTQQTPQASFITKPQA</sequence>
<gene>
    <name evidence="2" type="ORF">GPUH_LOCUS11393</name>
</gene>
<accession>A0A183DRQ2</accession>
<evidence type="ECO:0000313" key="4">
    <source>
        <dbReference type="WBParaSite" id="GPUH_0001140701-mRNA-1"/>
    </source>
</evidence>
<dbReference type="WBParaSite" id="GPUH_0001140701-mRNA-1">
    <property type="protein sequence ID" value="GPUH_0001140701-mRNA-1"/>
    <property type="gene ID" value="GPUH_0001140701"/>
</dbReference>